<evidence type="ECO:0000313" key="2">
    <source>
        <dbReference type="EMBL" id="SLJ99774.1"/>
    </source>
</evidence>
<sequence length="166" mass="18825">MSTAAFKPREPYRTFEDLVVGEKRKSRSRTVTQEEILEFARAYDPQWFHTDPESAKQSVFGQVVASGIHVLALWRQLDHEINWDIDFVCGVGWDELRLRRAIRAGDTIHVTSEIVSLEPSKSRADRGTAKTHYAVVLEDGTEAVTFTSINLVYTLEGRQRMAGTAQ</sequence>
<dbReference type="InterPro" id="IPR052342">
    <property type="entry name" value="MCH/BMMD"/>
</dbReference>
<dbReference type="Gene3D" id="3.10.129.10">
    <property type="entry name" value="Hotdog Thioesterase"/>
    <property type="match status" value="1"/>
</dbReference>
<accession>A0A1U6HVS4</accession>
<name>A0A1U6HVS4_9SPHN</name>
<dbReference type="EMBL" id="FVZE01000003">
    <property type="protein sequence ID" value="SLJ99774.1"/>
    <property type="molecule type" value="Genomic_DNA"/>
</dbReference>
<dbReference type="PANTHER" id="PTHR43664">
    <property type="entry name" value="MONOAMINE OXIDASE-RELATED"/>
    <property type="match status" value="1"/>
</dbReference>
<feature type="domain" description="MaoC-like" evidence="1">
    <location>
        <begin position="20"/>
        <end position="121"/>
    </location>
</feature>
<dbReference type="InterPro" id="IPR002539">
    <property type="entry name" value="MaoC-like_dom"/>
</dbReference>
<proteinExistence type="predicted"/>
<keyword evidence="3" id="KW-1185">Reference proteome</keyword>
<dbReference type="STRING" id="428990.SAMN06295987_103162"/>
<gene>
    <name evidence="2" type="ORF">SAMN06295987_103162</name>
</gene>
<dbReference type="InterPro" id="IPR029069">
    <property type="entry name" value="HotDog_dom_sf"/>
</dbReference>
<dbReference type="Pfam" id="PF01575">
    <property type="entry name" value="MaoC_dehydratas"/>
    <property type="match status" value="1"/>
</dbReference>
<evidence type="ECO:0000313" key="3">
    <source>
        <dbReference type="Proteomes" id="UP000190989"/>
    </source>
</evidence>
<organism evidence="2 3">
    <name type="scientific">Novosphingobium mathurense</name>
    <dbReference type="NCBI Taxonomy" id="428990"/>
    <lineage>
        <taxon>Bacteria</taxon>
        <taxon>Pseudomonadati</taxon>
        <taxon>Pseudomonadota</taxon>
        <taxon>Alphaproteobacteria</taxon>
        <taxon>Sphingomonadales</taxon>
        <taxon>Sphingomonadaceae</taxon>
        <taxon>Novosphingobium</taxon>
    </lineage>
</organism>
<dbReference type="Proteomes" id="UP000190989">
    <property type="component" value="Unassembled WGS sequence"/>
</dbReference>
<dbReference type="PANTHER" id="PTHR43664:SF1">
    <property type="entry name" value="BETA-METHYLMALYL-COA DEHYDRATASE"/>
    <property type="match status" value="1"/>
</dbReference>
<evidence type="ECO:0000259" key="1">
    <source>
        <dbReference type="Pfam" id="PF01575"/>
    </source>
</evidence>
<dbReference type="AlphaFoldDB" id="A0A1U6HVS4"/>
<reference evidence="3" key="1">
    <citation type="submission" date="2017-02" db="EMBL/GenBank/DDBJ databases">
        <authorList>
            <person name="Varghese N."/>
            <person name="Submissions S."/>
        </authorList>
    </citation>
    <scope>NUCLEOTIDE SEQUENCE [LARGE SCALE GENOMIC DNA]</scope>
    <source>
        <strain evidence="3">SM117</strain>
    </source>
</reference>
<protein>
    <submittedName>
        <fullName evidence="2">Acyl dehydratase</fullName>
    </submittedName>
</protein>
<dbReference type="RefSeq" id="WP_079730504.1">
    <property type="nucleotide sequence ID" value="NZ_FVZE01000003.1"/>
</dbReference>
<dbReference type="SUPFAM" id="SSF54637">
    <property type="entry name" value="Thioesterase/thiol ester dehydrase-isomerase"/>
    <property type="match status" value="1"/>
</dbReference>